<gene>
    <name evidence="1" type="ORF">G8E10_09050</name>
    <name evidence="2" type="ORF">G8E10_09385</name>
</gene>
<accession>A0AA44CC17</accession>
<dbReference type="Proteomes" id="UP001155840">
    <property type="component" value="Unassembled WGS sequence"/>
</dbReference>
<dbReference type="EMBL" id="JAANCM010000004">
    <property type="protein sequence ID" value="NHT75891.1"/>
    <property type="molecule type" value="Genomic_DNA"/>
</dbReference>
<reference evidence="2" key="1">
    <citation type="submission" date="2020-03" db="EMBL/GenBank/DDBJ databases">
        <title>Ferranicluibacter endophyticum gen. nov., sp. nov., a new genus isolated from Rubus ulmifolius Schott. stem.</title>
        <authorList>
            <person name="Roca-Couso R."/>
            <person name="Flores-Felix J.D."/>
            <person name="Igual J.M."/>
            <person name="Rivas R."/>
        </authorList>
    </citation>
    <scope>NUCLEOTIDE SEQUENCE</scope>
    <source>
        <strain evidence="2">CRRU44</strain>
    </source>
</reference>
<evidence type="ECO:0000313" key="3">
    <source>
        <dbReference type="Proteomes" id="UP001155840"/>
    </source>
</evidence>
<evidence type="ECO:0000313" key="2">
    <source>
        <dbReference type="EMBL" id="NHT75951.1"/>
    </source>
</evidence>
<evidence type="ECO:0000313" key="1">
    <source>
        <dbReference type="EMBL" id="NHT75891.1"/>
    </source>
</evidence>
<protein>
    <submittedName>
        <fullName evidence="2">Uncharacterized protein</fullName>
    </submittedName>
</protein>
<dbReference type="RefSeq" id="WP_167128212.1">
    <property type="nucleotide sequence ID" value="NZ_JAANCM010000004.1"/>
</dbReference>
<dbReference type="AlphaFoldDB" id="A0AA44CC17"/>
<keyword evidence="3" id="KW-1185">Reference proteome</keyword>
<name>A0AA44CC17_9HYPH</name>
<comment type="caution">
    <text evidence="2">The sequence shown here is derived from an EMBL/GenBank/DDBJ whole genome shotgun (WGS) entry which is preliminary data.</text>
</comment>
<organism evidence="2 3">
    <name type="scientific">Ferranicluibacter rubi</name>
    <dbReference type="NCBI Taxonomy" id="2715133"/>
    <lineage>
        <taxon>Bacteria</taxon>
        <taxon>Pseudomonadati</taxon>
        <taxon>Pseudomonadota</taxon>
        <taxon>Alphaproteobacteria</taxon>
        <taxon>Hyphomicrobiales</taxon>
        <taxon>Rhizobiaceae</taxon>
        <taxon>Ferranicluibacter</taxon>
    </lineage>
</organism>
<sequence length="147" mass="16507">MKAEPEADEIDRIAHRVHVERSDDFTLKWSKQTSKHRNSARGSVRTLIAAMKALGYAPLTKRRALSALKAENAALLSRVERLTKDAEVWRMNSRDTFDAMCAMRNAINEHIPMPSFESDLLQGPETSVFCSVVAQSVIVALQEKSHD</sequence>
<proteinExistence type="predicted"/>
<dbReference type="EMBL" id="JAANCM010000004">
    <property type="protein sequence ID" value="NHT75951.1"/>
    <property type="molecule type" value="Genomic_DNA"/>
</dbReference>